<accession>A0A2P2QM02</accession>
<evidence type="ECO:0000313" key="1">
    <source>
        <dbReference type="EMBL" id="MBX67981.1"/>
    </source>
</evidence>
<sequence length="23" mass="2840">MRILTFYTTTRPQFISVRRQVLI</sequence>
<organism evidence="1">
    <name type="scientific">Rhizophora mucronata</name>
    <name type="common">Asiatic mangrove</name>
    <dbReference type="NCBI Taxonomy" id="61149"/>
    <lineage>
        <taxon>Eukaryota</taxon>
        <taxon>Viridiplantae</taxon>
        <taxon>Streptophyta</taxon>
        <taxon>Embryophyta</taxon>
        <taxon>Tracheophyta</taxon>
        <taxon>Spermatophyta</taxon>
        <taxon>Magnoliopsida</taxon>
        <taxon>eudicotyledons</taxon>
        <taxon>Gunneridae</taxon>
        <taxon>Pentapetalae</taxon>
        <taxon>rosids</taxon>
        <taxon>fabids</taxon>
        <taxon>Malpighiales</taxon>
        <taxon>Rhizophoraceae</taxon>
        <taxon>Rhizophora</taxon>
    </lineage>
</organism>
<dbReference type="EMBL" id="GGEC01087497">
    <property type="protein sequence ID" value="MBX67981.1"/>
    <property type="molecule type" value="Transcribed_RNA"/>
</dbReference>
<name>A0A2P2QM02_RHIMU</name>
<protein>
    <submittedName>
        <fullName evidence="1">Uncharacterized protein</fullName>
    </submittedName>
</protein>
<reference evidence="1" key="1">
    <citation type="submission" date="2018-02" db="EMBL/GenBank/DDBJ databases">
        <title>Rhizophora mucronata_Transcriptome.</title>
        <authorList>
            <person name="Meera S.P."/>
            <person name="Sreeshan A."/>
            <person name="Augustine A."/>
        </authorList>
    </citation>
    <scope>NUCLEOTIDE SEQUENCE</scope>
    <source>
        <tissue evidence="1">Leaf</tissue>
    </source>
</reference>
<proteinExistence type="predicted"/>
<dbReference type="AlphaFoldDB" id="A0A2P2QM02"/>